<feature type="transmembrane region" description="Helical" evidence="9">
    <location>
        <begin position="34"/>
        <end position="57"/>
    </location>
</feature>
<evidence type="ECO:0000256" key="9">
    <source>
        <dbReference type="SAM" id="Phobius"/>
    </source>
</evidence>
<reference evidence="10 11" key="1">
    <citation type="submission" date="2018-10" db="EMBL/GenBank/DDBJ databases">
        <title>Robbsia sp. DHC34, isolated from soil.</title>
        <authorList>
            <person name="Gao Z.-H."/>
            <person name="Qiu L.-H."/>
        </authorList>
    </citation>
    <scope>NUCLEOTIDE SEQUENCE [LARGE SCALE GENOMIC DNA]</scope>
    <source>
        <strain evidence="10 11">DHC34</strain>
    </source>
</reference>
<evidence type="ECO:0000256" key="8">
    <source>
        <dbReference type="ARBA" id="ARBA00037998"/>
    </source>
</evidence>
<evidence type="ECO:0000256" key="7">
    <source>
        <dbReference type="ARBA" id="ARBA00023136"/>
    </source>
</evidence>
<organism evidence="10 11">
    <name type="scientific">Pararobbsia silviterrae</name>
    <dbReference type="NCBI Taxonomy" id="1792498"/>
    <lineage>
        <taxon>Bacteria</taxon>
        <taxon>Pseudomonadati</taxon>
        <taxon>Pseudomonadota</taxon>
        <taxon>Betaproteobacteria</taxon>
        <taxon>Burkholderiales</taxon>
        <taxon>Burkholderiaceae</taxon>
        <taxon>Pararobbsia</taxon>
    </lineage>
</organism>
<accession>A0A494XGF8</accession>
<dbReference type="PANTHER" id="PTHR11795:SF442">
    <property type="entry name" value="ABC TRANSPORTER ATP-BINDING PROTEIN"/>
    <property type="match status" value="1"/>
</dbReference>
<dbReference type="RefSeq" id="WP_121088875.1">
    <property type="nucleotide sequence ID" value="NZ_RBZU01000010.1"/>
</dbReference>
<comment type="caution">
    <text evidence="10">The sequence shown here is derived from an EMBL/GenBank/DDBJ whole genome shotgun (WGS) entry which is preliminary data.</text>
</comment>
<keyword evidence="4 9" id="KW-0812">Transmembrane</keyword>
<keyword evidence="7 9" id="KW-0472">Membrane</keyword>
<feature type="transmembrane region" description="Helical" evidence="9">
    <location>
        <begin position="279"/>
        <end position="297"/>
    </location>
</feature>
<evidence type="ECO:0000256" key="1">
    <source>
        <dbReference type="ARBA" id="ARBA00004651"/>
    </source>
</evidence>
<evidence type="ECO:0000256" key="3">
    <source>
        <dbReference type="ARBA" id="ARBA00022475"/>
    </source>
</evidence>
<dbReference type="PANTHER" id="PTHR11795">
    <property type="entry name" value="BRANCHED-CHAIN AMINO ACID TRANSPORT SYSTEM PERMEASE PROTEIN LIVH"/>
    <property type="match status" value="1"/>
</dbReference>
<evidence type="ECO:0000256" key="2">
    <source>
        <dbReference type="ARBA" id="ARBA00022448"/>
    </source>
</evidence>
<feature type="transmembrane region" description="Helical" evidence="9">
    <location>
        <begin position="247"/>
        <end position="267"/>
    </location>
</feature>
<feature type="transmembrane region" description="Helical" evidence="9">
    <location>
        <begin position="223"/>
        <end position="240"/>
    </location>
</feature>
<keyword evidence="11" id="KW-1185">Reference proteome</keyword>
<comment type="subcellular location">
    <subcellularLocation>
        <location evidence="1">Cell membrane</location>
        <topology evidence="1">Multi-pass membrane protein</topology>
    </subcellularLocation>
</comment>
<feature type="transmembrane region" description="Helical" evidence="9">
    <location>
        <begin position="146"/>
        <end position="165"/>
    </location>
</feature>
<keyword evidence="6 9" id="KW-1133">Transmembrane helix</keyword>
<dbReference type="OrthoDB" id="8703217at2"/>
<dbReference type="GO" id="GO:0006865">
    <property type="term" value="P:amino acid transport"/>
    <property type="evidence" value="ECO:0007669"/>
    <property type="project" value="UniProtKB-KW"/>
</dbReference>
<dbReference type="EMBL" id="RBZU01000010">
    <property type="protein sequence ID" value="RKP49740.1"/>
    <property type="molecule type" value="Genomic_DNA"/>
</dbReference>
<evidence type="ECO:0000256" key="5">
    <source>
        <dbReference type="ARBA" id="ARBA00022970"/>
    </source>
</evidence>
<keyword evidence="5" id="KW-0029">Amino-acid transport</keyword>
<dbReference type="Pfam" id="PF02653">
    <property type="entry name" value="BPD_transp_2"/>
    <property type="match status" value="1"/>
</dbReference>
<sequence>MTVAAPLAFWLTNSLTALAFGLLLFMLSAGLTLVFSLMGVMNFAHASFYMLGAYAAFSLARQIGFWPALVIAPLAVALVGAVIERAGLRRLRTHGQGAELLFTFGLAYLCDEIVKLAWGLSPQTGLLPAALDGPLFTWFGVPFPRYRAFMMAVSVTMLVVLTVAMRCSRTGLVIEAARTHADAVAALGYDVDRIFTFVFALGAGLAALAGVVGGYAFVVEPTMAASIGPIVFVVAVVGGLGSLRGAFFASLAIGGIQTFAVALDVPLIPATENDPGVTLARLAPVLPYVLLIVTLLFRPNGWLGARLAGGDN</sequence>
<feature type="transmembrane region" description="Helical" evidence="9">
    <location>
        <begin position="6"/>
        <end position="27"/>
    </location>
</feature>
<evidence type="ECO:0000256" key="6">
    <source>
        <dbReference type="ARBA" id="ARBA00022989"/>
    </source>
</evidence>
<feature type="transmembrane region" description="Helical" evidence="9">
    <location>
        <begin position="63"/>
        <end position="88"/>
    </location>
</feature>
<dbReference type="GO" id="GO:0022857">
    <property type="term" value="F:transmembrane transporter activity"/>
    <property type="evidence" value="ECO:0007669"/>
    <property type="project" value="InterPro"/>
</dbReference>
<keyword evidence="2" id="KW-0813">Transport</keyword>
<dbReference type="Proteomes" id="UP000270342">
    <property type="component" value="Unassembled WGS sequence"/>
</dbReference>
<dbReference type="CDD" id="cd06582">
    <property type="entry name" value="TM_PBP1_LivH_like"/>
    <property type="match status" value="1"/>
</dbReference>
<dbReference type="InterPro" id="IPR052157">
    <property type="entry name" value="BCAA_transport_permease"/>
</dbReference>
<dbReference type="AlphaFoldDB" id="A0A494XGF8"/>
<dbReference type="GO" id="GO:0005886">
    <property type="term" value="C:plasma membrane"/>
    <property type="evidence" value="ECO:0007669"/>
    <property type="project" value="UniProtKB-SubCell"/>
</dbReference>
<proteinExistence type="inferred from homology"/>
<feature type="transmembrane region" description="Helical" evidence="9">
    <location>
        <begin position="194"/>
        <end position="217"/>
    </location>
</feature>
<name>A0A494XGF8_9BURK</name>
<keyword evidence="3" id="KW-1003">Cell membrane</keyword>
<evidence type="ECO:0000256" key="4">
    <source>
        <dbReference type="ARBA" id="ARBA00022692"/>
    </source>
</evidence>
<gene>
    <name evidence="10" type="ORF">D7S86_20905</name>
</gene>
<dbReference type="InterPro" id="IPR001851">
    <property type="entry name" value="ABC_transp_permease"/>
</dbReference>
<protein>
    <submittedName>
        <fullName evidence="10">Branched-chain amino acid ABC transporter permease</fullName>
    </submittedName>
</protein>
<evidence type="ECO:0000313" key="10">
    <source>
        <dbReference type="EMBL" id="RKP49740.1"/>
    </source>
</evidence>
<evidence type="ECO:0000313" key="11">
    <source>
        <dbReference type="Proteomes" id="UP000270342"/>
    </source>
</evidence>
<comment type="similarity">
    <text evidence="8">Belongs to the binding-protein-dependent transport system permease family. LivHM subfamily.</text>
</comment>